<reference evidence="1 2" key="1">
    <citation type="submission" date="2007-03" db="EMBL/GenBank/DDBJ databases">
        <authorList>
            <person name="Stal L."/>
            <person name="Ferriera S."/>
            <person name="Johnson J."/>
            <person name="Kravitz S."/>
            <person name="Beeson K."/>
            <person name="Sutton G."/>
            <person name="Rogers Y.-H."/>
            <person name="Friedman R."/>
            <person name="Frazier M."/>
            <person name="Venter J.C."/>
        </authorList>
    </citation>
    <scope>NUCLEOTIDE SEQUENCE [LARGE SCALE GENOMIC DNA]</scope>
    <source>
        <strain evidence="1 2">CCY0110</strain>
    </source>
</reference>
<accession>A3IXL1</accession>
<comment type="caution">
    <text evidence="1">The sequence shown here is derived from an EMBL/GenBank/DDBJ whole genome shotgun (WGS) entry which is preliminary data.</text>
</comment>
<protein>
    <submittedName>
        <fullName evidence="1">Uncharacterized protein</fullName>
    </submittedName>
</protein>
<dbReference type="EMBL" id="AAXW01000067">
    <property type="protein sequence ID" value="EAZ88767.1"/>
    <property type="molecule type" value="Genomic_DNA"/>
</dbReference>
<name>A3IXL1_9CHRO</name>
<proteinExistence type="predicted"/>
<gene>
    <name evidence="1" type="ORF">CY0110_09365</name>
</gene>
<evidence type="ECO:0000313" key="2">
    <source>
        <dbReference type="Proteomes" id="UP000003781"/>
    </source>
</evidence>
<dbReference type="RefSeq" id="WP_008278121.1">
    <property type="nucleotide sequence ID" value="NZ_AAXW01000067.1"/>
</dbReference>
<organism evidence="1 2">
    <name type="scientific">Crocosphaera chwakensis CCY0110</name>
    <dbReference type="NCBI Taxonomy" id="391612"/>
    <lineage>
        <taxon>Bacteria</taxon>
        <taxon>Bacillati</taxon>
        <taxon>Cyanobacteriota</taxon>
        <taxon>Cyanophyceae</taxon>
        <taxon>Oscillatoriophycideae</taxon>
        <taxon>Chroococcales</taxon>
        <taxon>Aphanothecaceae</taxon>
        <taxon>Crocosphaera</taxon>
        <taxon>Crocosphaera chwakensis</taxon>
    </lineage>
</organism>
<dbReference type="AlphaFoldDB" id="A3IXL1"/>
<sequence>MIKLSIKIIIIASLTVGLGGYFIPKKGFSFPSHNIKSIKVEKNTIPVALPYNARVTLKTNSTISGKIINFDPQQSNITVDRSGRSKTIKITDIEKVEFGKEVKLIHSEKPVIRGEDNNFNPNTAQNWQEPLTNFKITNAQDGKAEVILSNISRGKLRGIRAVSQTNTYVVDELSFNDNNNYIILTVIPYSE</sequence>
<evidence type="ECO:0000313" key="1">
    <source>
        <dbReference type="EMBL" id="EAZ88767.1"/>
    </source>
</evidence>
<dbReference type="eggNOG" id="ENOG50335TM">
    <property type="taxonomic scope" value="Bacteria"/>
</dbReference>
<keyword evidence="2" id="KW-1185">Reference proteome</keyword>
<dbReference type="OrthoDB" id="9899903at2"/>
<dbReference type="Proteomes" id="UP000003781">
    <property type="component" value="Unassembled WGS sequence"/>
</dbReference>